<evidence type="ECO:0000313" key="3">
    <source>
        <dbReference type="Proteomes" id="UP000037923"/>
    </source>
</evidence>
<dbReference type="GeneID" id="26908763"/>
<sequence length="131" mass="14148">MVWPFAASSPTASTASATSSSTAPLEQRMIRVTKDDISRTTPEDIKRVRATLTDEQLSSAIRIVLETNRFADVLAASSASAWAEAATGVTEVQMGMSGRVVRDRMSLLYSMLPYVSDEFLTTMGGSYSSLQ</sequence>
<name>A0A0M9FTF3_LEPPY</name>
<dbReference type="RefSeq" id="XP_015654046.1">
    <property type="nucleotide sequence ID" value="XM_015807507.1"/>
</dbReference>
<organism evidence="2 3">
    <name type="scientific">Leptomonas pyrrhocoris</name>
    <name type="common">Firebug parasite</name>
    <dbReference type="NCBI Taxonomy" id="157538"/>
    <lineage>
        <taxon>Eukaryota</taxon>
        <taxon>Discoba</taxon>
        <taxon>Euglenozoa</taxon>
        <taxon>Kinetoplastea</taxon>
        <taxon>Metakinetoplastina</taxon>
        <taxon>Trypanosomatida</taxon>
        <taxon>Trypanosomatidae</taxon>
        <taxon>Leishmaniinae</taxon>
        <taxon>Leptomonas</taxon>
    </lineage>
</organism>
<dbReference type="AlphaFoldDB" id="A0A0M9FTF3"/>
<evidence type="ECO:0000313" key="2">
    <source>
        <dbReference type="EMBL" id="KPA75607.1"/>
    </source>
</evidence>
<proteinExistence type="predicted"/>
<accession>A0A0M9FTF3</accession>
<dbReference type="EMBL" id="LGTL01000024">
    <property type="protein sequence ID" value="KPA75606.1"/>
    <property type="molecule type" value="Genomic_DNA"/>
</dbReference>
<dbReference type="RefSeq" id="XP_015654045.1">
    <property type="nucleotide sequence ID" value="XM_015807506.1"/>
</dbReference>
<keyword evidence="3" id="KW-1185">Reference proteome</keyword>
<feature type="region of interest" description="Disordered" evidence="1">
    <location>
        <begin position="1"/>
        <end position="25"/>
    </location>
</feature>
<dbReference type="VEuPathDB" id="TriTrypDB:LpyrH10_24_1190"/>
<gene>
    <name evidence="2" type="ORF">ABB37_08479</name>
</gene>
<feature type="compositionally biased region" description="Low complexity" evidence="1">
    <location>
        <begin position="1"/>
        <end position="24"/>
    </location>
</feature>
<reference evidence="2 3" key="1">
    <citation type="submission" date="2015-07" db="EMBL/GenBank/DDBJ databases">
        <title>High-quality genome of monoxenous trypanosomatid Leptomonas pyrrhocoris.</title>
        <authorList>
            <person name="Flegontov P."/>
            <person name="Butenko A."/>
            <person name="Firsov S."/>
            <person name="Vlcek C."/>
            <person name="Logacheva M.D."/>
            <person name="Field M."/>
            <person name="Filatov D."/>
            <person name="Flegontova O."/>
            <person name="Gerasimov E."/>
            <person name="Jackson A.P."/>
            <person name="Kelly S."/>
            <person name="Opperdoes F."/>
            <person name="O'Reilly A."/>
            <person name="Votypka J."/>
            <person name="Yurchenko V."/>
            <person name="Lukes J."/>
        </authorList>
    </citation>
    <scope>NUCLEOTIDE SEQUENCE [LARGE SCALE GENOMIC DNA]</scope>
    <source>
        <strain evidence="2">H10</strain>
    </source>
</reference>
<dbReference type="Proteomes" id="UP000037923">
    <property type="component" value="Unassembled WGS sequence"/>
</dbReference>
<protein>
    <submittedName>
        <fullName evidence="2">Uncharacterized protein</fullName>
    </submittedName>
</protein>
<comment type="caution">
    <text evidence="2">The sequence shown here is derived from an EMBL/GenBank/DDBJ whole genome shotgun (WGS) entry which is preliminary data.</text>
</comment>
<dbReference type="OrthoDB" id="272803at2759"/>
<dbReference type="EMBL" id="LGTL01000024">
    <property type="protein sequence ID" value="KPA75607.1"/>
    <property type="molecule type" value="Genomic_DNA"/>
</dbReference>
<dbReference type="OMA" id="CFATITR"/>
<evidence type="ECO:0000256" key="1">
    <source>
        <dbReference type="SAM" id="MobiDB-lite"/>
    </source>
</evidence>